<name>Q8GAI1_PAENI</name>
<feature type="region of interest" description="Disordered" evidence="1">
    <location>
        <begin position="1"/>
        <end position="34"/>
    </location>
</feature>
<keyword evidence="2" id="KW-0614">Plasmid</keyword>
<dbReference type="EMBL" id="AJ507836">
    <property type="protein sequence ID" value="CAD47923.1"/>
    <property type="molecule type" value="Genomic_DNA"/>
</dbReference>
<sequence>MAKRLPRRFCVPSPGHAPLGRLQRKPPTTVTYQSRSLDLSTKTMVFSDKHRMEGARSGAYGQHTMQVQLAGVGLSIGTARTVPPRKGTPTYEPPP</sequence>
<organism evidence="2">
    <name type="scientific">Paenarthrobacter nicotinovorans</name>
    <name type="common">Arthrobacter nicotinovorans</name>
    <dbReference type="NCBI Taxonomy" id="29320"/>
    <lineage>
        <taxon>Bacteria</taxon>
        <taxon>Bacillati</taxon>
        <taxon>Actinomycetota</taxon>
        <taxon>Actinomycetes</taxon>
        <taxon>Micrococcales</taxon>
        <taxon>Micrococcaceae</taxon>
        <taxon>Paenarthrobacter</taxon>
    </lineage>
</organism>
<evidence type="ECO:0000256" key="1">
    <source>
        <dbReference type="SAM" id="MobiDB-lite"/>
    </source>
</evidence>
<accession>Q8GAI1</accession>
<evidence type="ECO:0000313" key="2">
    <source>
        <dbReference type="EMBL" id="CAD47923.1"/>
    </source>
</evidence>
<proteinExistence type="predicted"/>
<reference evidence="2" key="1">
    <citation type="journal article" date="2003" name="J. Bacteriol.">
        <title>Sequence of the 165-kilobase catabolic plasmid pAO1 from Arthrobacter nicotinovorans and identification of a pAO1-dependent nicotine uptake system.</title>
        <authorList>
            <person name="Igloi G.L."/>
            <person name="Brandsch R."/>
        </authorList>
    </citation>
    <scope>NUCLEOTIDE SEQUENCE [LARGE SCALE GENOMIC DNA]</scope>
    <source>
        <strain evidence="2">ATCC 49919</strain>
        <plasmid evidence="2">pAO1</plasmid>
    </source>
</reference>
<protein>
    <submittedName>
        <fullName evidence="2">Uncharacterized protein</fullName>
    </submittedName>
</protein>
<geneLocation type="plasmid" evidence="2">
    <name>pAO1</name>
</geneLocation>
<reference evidence="2" key="2">
    <citation type="journal article" date="2013" name="J. Mol. Evol.">
        <title>pAO1 of Arthrobacter nicotinovorans and the spread of catabolic traits by horizontal gene transfer in gram-positive soil bacteria.</title>
        <authorList>
            <person name="Mihasan M."/>
            <person name="Brandsch R."/>
        </authorList>
    </citation>
    <scope>NUCLEOTIDE SEQUENCE [LARGE SCALE GENOMIC DNA]</scope>
    <source>
        <strain evidence="2">ATCC 49919</strain>
        <plasmid evidence="2">pAO1</plasmid>
    </source>
</reference>
<dbReference type="AlphaFoldDB" id="Q8GAI1"/>